<keyword evidence="3" id="KW-1185">Reference proteome</keyword>
<dbReference type="InterPro" id="IPR010852">
    <property type="entry name" value="ABATE"/>
</dbReference>
<proteinExistence type="predicted"/>
<dbReference type="Gene3D" id="1.10.3300.10">
    <property type="entry name" value="Jann2411-like domain"/>
    <property type="match status" value="1"/>
</dbReference>
<dbReference type="Pfam" id="PF11706">
    <property type="entry name" value="zf-CGNR"/>
    <property type="match status" value="1"/>
</dbReference>
<dbReference type="PANTHER" id="PTHR35525">
    <property type="entry name" value="BLL6575 PROTEIN"/>
    <property type="match status" value="1"/>
</dbReference>
<dbReference type="EMBL" id="CP080333">
    <property type="protein sequence ID" value="QYL19519.1"/>
    <property type="molecule type" value="Genomic_DNA"/>
</dbReference>
<evidence type="ECO:0000313" key="3">
    <source>
        <dbReference type="Proteomes" id="UP000825367"/>
    </source>
</evidence>
<dbReference type="InterPro" id="IPR021005">
    <property type="entry name" value="Znf_CGNR"/>
</dbReference>
<dbReference type="Proteomes" id="UP000825367">
    <property type="component" value="Chromosome"/>
</dbReference>
<sequence>MEGELELRGGHIAVDFVNTVAWRGDSSRVVDHLQSYRDLVGWAIHAGVVDPAEARHLLTQCAESSAAASRALRDAKRIREALHSVWTVGATAAECDVISDAFARTARRRHLRECGGAVMWTERELTLHTPIDRIVVAAVDLWQSVTPEAIKACGDAACGWLFLDTSRRGNRRWCSTADCGNRARVRRHYERSRNPSGVATNT</sequence>
<gene>
    <name evidence="2" type="ORF">K0O64_14135</name>
</gene>
<evidence type="ECO:0000313" key="2">
    <source>
        <dbReference type="EMBL" id="QYL19519.1"/>
    </source>
</evidence>
<evidence type="ECO:0000259" key="1">
    <source>
        <dbReference type="Pfam" id="PF11706"/>
    </source>
</evidence>
<dbReference type="SUPFAM" id="SSF160904">
    <property type="entry name" value="Jann2411-like"/>
    <property type="match status" value="1"/>
</dbReference>
<name>A0ABX8VV43_9MYCO</name>
<dbReference type="Pfam" id="PF07336">
    <property type="entry name" value="ABATE"/>
    <property type="match status" value="1"/>
</dbReference>
<dbReference type="PANTHER" id="PTHR35525:SF3">
    <property type="entry name" value="BLL6575 PROTEIN"/>
    <property type="match status" value="1"/>
</dbReference>
<reference evidence="2 3" key="1">
    <citation type="submission" date="2021-07" db="EMBL/GenBank/DDBJ databases">
        <title>Whole genome sequencing of non-tuberculosis mycobacteria type-strains.</title>
        <authorList>
            <person name="Igarashi Y."/>
            <person name="Osugi A."/>
            <person name="Mitarai S."/>
        </authorList>
    </citation>
    <scope>NUCLEOTIDE SEQUENCE [LARGE SCALE GENOMIC DNA]</scope>
    <source>
        <strain evidence="2 3">JCM 16370</strain>
    </source>
</reference>
<protein>
    <submittedName>
        <fullName evidence="2">CGNR zinc finger domain-containing protein</fullName>
    </submittedName>
</protein>
<accession>A0ABX8VV43</accession>
<organism evidence="2 3">
    <name type="scientific">Mycolicibacterium pallens</name>
    <dbReference type="NCBI Taxonomy" id="370524"/>
    <lineage>
        <taxon>Bacteria</taxon>
        <taxon>Bacillati</taxon>
        <taxon>Actinomycetota</taxon>
        <taxon>Actinomycetes</taxon>
        <taxon>Mycobacteriales</taxon>
        <taxon>Mycobacteriaceae</taxon>
        <taxon>Mycolicibacterium</taxon>
    </lineage>
</organism>
<dbReference type="RefSeq" id="WP_164520072.1">
    <property type="nucleotide sequence ID" value="NZ_BAAAVX010000042.1"/>
</dbReference>
<feature type="domain" description="Zinc finger CGNR" evidence="1">
    <location>
        <begin position="150"/>
        <end position="191"/>
    </location>
</feature>
<dbReference type="InterPro" id="IPR023286">
    <property type="entry name" value="ABATE_dom_sf"/>
</dbReference>